<dbReference type="AlphaFoldDB" id="A0A927RLJ0"/>
<dbReference type="RefSeq" id="WP_192752863.1">
    <property type="nucleotide sequence ID" value="NZ_BAABJL010000142.1"/>
</dbReference>
<reference evidence="7" key="1">
    <citation type="submission" date="2020-10" db="EMBL/GenBank/DDBJ databases">
        <title>Sequencing the genomes of 1000 actinobacteria strains.</title>
        <authorList>
            <person name="Klenk H.-P."/>
        </authorList>
    </citation>
    <scope>NUCLEOTIDE SEQUENCE</scope>
    <source>
        <strain evidence="7">DSM 45354</strain>
    </source>
</reference>
<dbReference type="PANTHER" id="PTHR43248">
    <property type="entry name" value="2-SUCCINYL-6-HYDROXY-2,4-CYCLOHEXADIENE-1-CARBOXYLATE SYNTHASE"/>
    <property type="match status" value="1"/>
</dbReference>
<accession>A0A927RLJ0</accession>
<evidence type="ECO:0000256" key="2">
    <source>
        <dbReference type="ARBA" id="ARBA00022729"/>
    </source>
</evidence>
<proteinExistence type="inferred from homology"/>
<dbReference type="PANTHER" id="PTHR43248:SF29">
    <property type="entry name" value="TRIPEPTIDYL AMINOPEPTIDASE"/>
    <property type="match status" value="1"/>
</dbReference>
<dbReference type="InterPro" id="IPR000073">
    <property type="entry name" value="AB_hydrolase_1"/>
</dbReference>
<feature type="domain" description="Peptidase S33 tripeptidyl aminopeptidase-like C-terminal" evidence="6">
    <location>
        <begin position="440"/>
        <end position="522"/>
    </location>
</feature>
<dbReference type="Pfam" id="PF00561">
    <property type="entry name" value="Abhydrolase_1"/>
    <property type="match status" value="1"/>
</dbReference>
<keyword evidence="3" id="KW-0378">Hydrolase</keyword>
<dbReference type="GO" id="GO:0016787">
    <property type="term" value="F:hydrolase activity"/>
    <property type="evidence" value="ECO:0007669"/>
    <property type="project" value="UniProtKB-KW"/>
</dbReference>
<dbReference type="EMBL" id="JADBEM010000001">
    <property type="protein sequence ID" value="MBE1609256.1"/>
    <property type="molecule type" value="Genomic_DNA"/>
</dbReference>
<organism evidence="7 8">
    <name type="scientific">Actinopolymorpha pittospori</name>
    <dbReference type="NCBI Taxonomy" id="648752"/>
    <lineage>
        <taxon>Bacteria</taxon>
        <taxon>Bacillati</taxon>
        <taxon>Actinomycetota</taxon>
        <taxon>Actinomycetes</taxon>
        <taxon>Propionibacteriales</taxon>
        <taxon>Actinopolymorphaceae</taxon>
        <taxon>Actinopolymorpha</taxon>
    </lineage>
</organism>
<evidence type="ECO:0000313" key="8">
    <source>
        <dbReference type="Proteomes" id="UP000638648"/>
    </source>
</evidence>
<feature type="signal peptide" evidence="4">
    <location>
        <begin position="1"/>
        <end position="29"/>
    </location>
</feature>
<evidence type="ECO:0000259" key="6">
    <source>
        <dbReference type="Pfam" id="PF08386"/>
    </source>
</evidence>
<feature type="domain" description="AB hydrolase-1" evidence="5">
    <location>
        <begin position="130"/>
        <end position="286"/>
    </location>
</feature>
<dbReference type="Proteomes" id="UP000638648">
    <property type="component" value="Unassembled WGS sequence"/>
</dbReference>
<name>A0A927RLJ0_9ACTN</name>
<evidence type="ECO:0000256" key="3">
    <source>
        <dbReference type="ARBA" id="ARBA00022801"/>
    </source>
</evidence>
<comment type="similarity">
    <text evidence="1">Belongs to the peptidase S33 family.</text>
</comment>
<protein>
    <submittedName>
        <fullName evidence="7">Pimeloyl-ACP methyl ester carboxylesterase</fullName>
    </submittedName>
</protein>
<evidence type="ECO:0000259" key="5">
    <source>
        <dbReference type="Pfam" id="PF00561"/>
    </source>
</evidence>
<dbReference type="InterPro" id="IPR013595">
    <property type="entry name" value="Pept_S33_TAP-like_C"/>
</dbReference>
<dbReference type="InterPro" id="IPR051601">
    <property type="entry name" value="Serine_prot/Carboxylest_S33"/>
</dbReference>
<evidence type="ECO:0000256" key="1">
    <source>
        <dbReference type="ARBA" id="ARBA00010088"/>
    </source>
</evidence>
<dbReference type="Pfam" id="PF08386">
    <property type="entry name" value="Abhydrolase_4"/>
    <property type="match status" value="1"/>
</dbReference>
<dbReference type="Gene3D" id="3.40.50.1820">
    <property type="entry name" value="alpha/beta hydrolase"/>
    <property type="match status" value="1"/>
</dbReference>
<evidence type="ECO:0000256" key="4">
    <source>
        <dbReference type="SAM" id="SignalP"/>
    </source>
</evidence>
<gene>
    <name evidence="7" type="ORF">HEB94_006104</name>
</gene>
<keyword evidence="8" id="KW-1185">Reference proteome</keyword>
<sequence>MNLRRLLAWTAAPLAVVGSTLTPGGTATATTTASTTSTASATTAASTASTSQTLRHARIDWHACPDYSDDVLDWIGFPDHAWFKAAMNRADCGTLDVPLDYADPSGRWISVALTRLPATDKAHRLGSLALNPGGPGGSGYLMPFRFAQPDRPTADLNKQYDLIGFDPRGVGSSTTVDCAEDGVGAPPTITEAEARRVYAQLVRVNQECASTDPEFIGQLTTQNIARDLDRIRTGLGERRLSYYGVSWGSWLGPVYRNLFPSKVGRMWVDSVAPPDPRLDTFVAERAAATERDFSRMATWMARFDDTYGFGTTGSQVKASLTALQRDLDAHPKEFTGIPVVFDGSVVALAGSQPSPVWPQAAQVFAELRDATGPIAPPEVAEVFGGEPMEPPAGLPARSNPTANQAIFCNGDGGARDFESAWDAYQERLRRLPITGRLSSFLPPCAGWPLPVQEVRLRFNRAPLVLSGHRYESVSVYRWTHDMKAAVGGTTFTVEDDVHGSVIDAPDCAAHVVAYFRTGKPGASGCQGVPVPTGPDAGPPAGPQVAQAGRSMTLTPGWSVERLPFD</sequence>
<keyword evidence="2 4" id="KW-0732">Signal</keyword>
<dbReference type="SUPFAM" id="SSF53474">
    <property type="entry name" value="alpha/beta-Hydrolases"/>
    <property type="match status" value="1"/>
</dbReference>
<comment type="caution">
    <text evidence="7">The sequence shown here is derived from an EMBL/GenBank/DDBJ whole genome shotgun (WGS) entry which is preliminary data.</text>
</comment>
<dbReference type="InterPro" id="IPR029058">
    <property type="entry name" value="AB_hydrolase_fold"/>
</dbReference>
<evidence type="ECO:0000313" key="7">
    <source>
        <dbReference type="EMBL" id="MBE1609256.1"/>
    </source>
</evidence>
<feature type="chain" id="PRO_5037220038" evidence="4">
    <location>
        <begin position="30"/>
        <end position="565"/>
    </location>
</feature>